<dbReference type="Proteomes" id="UP000790709">
    <property type="component" value="Unassembled WGS sequence"/>
</dbReference>
<protein>
    <submittedName>
        <fullName evidence="1">WD40 repeat-like protein</fullName>
    </submittedName>
</protein>
<accession>A0ACB8B131</accession>
<evidence type="ECO:0000313" key="1">
    <source>
        <dbReference type="EMBL" id="KAH7919229.1"/>
    </source>
</evidence>
<keyword evidence="2" id="KW-1185">Reference proteome</keyword>
<organism evidence="1 2">
    <name type="scientific">Leucogyrophana mollusca</name>
    <dbReference type="NCBI Taxonomy" id="85980"/>
    <lineage>
        <taxon>Eukaryota</taxon>
        <taxon>Fungi</taxon>
        <taxon>Dikarya</taxon>
        <taxon>Basidiomycota</taxon>
        <taxon>Agaricomycotina</taxon>
        <taxon>Agaricomycetes</taxon>
        <taxon>Agaricomycetidae</taxon>
        <taxon>Boletales</taxon>
        <taxon>Boletales incertae sedis</taxon>
        <taxon>Leucogyrophana</taxon>
    </lineage>
</organism>
<comment type="caution">
    <text evidence="1">The sequence shown here is derived from an EMBL/GenBank/DDBJ whole genome shotgun (WGS) entry which is preliminary data.</text>
</comment>
<name>A0ACB8B131_9AGAM</name>
<dbReference type="EMBL" id="MU266680">
    <property type="protein sequence ID" value="KAH7919229.1"/>
    <property type="molecule type" value="Genomic_DNA"/>
</dbReference>
<gene>
    <name evidence="1" type="ORF">BV22DRAFT_1099722</name>
</gene>
<proteinExistence type="predicted"/>
<sequence>MSESSQVIERGTSSTWIFEGHDGAVDSIAFSPDGLQVATSSSDKSIRLWDIHSGQASTVPLKGHTAAVSSLAFSPGDGALLASAAGEDTVYIWDISSGRIILEPAEAREQADLLYGVSSVTFLANESGGLRLAGASSRGTVLVWNVETGQIIAGPFGYNYNNVYAIEFSPNGMNFASWGHDRIVRIWDTLSGELVATASVEGKAWLNLCMAWSPQCDHVATVNYDGFVEIWRRQDDQIKAGSSLSDNTLDVRSIAFSFDGRTIVVGTREGTIHVWDSLTGERLGLILEGHSGPVGCISVAPGGDWIASGSADRKVRIWDATQLRSPQRDITEPPASKAHTSQGIPTSKHPHKRPPVGDLSAATDSFLDLPATGIPYDQNAGRGRDENSAIAEVERASFWDSASSLHNQPPNEGPPPTPPPTSTRVEPTKMAPGGAPGGAGRLWARLGLRRDRGNDIEMKPRNMKKQTAPLVVDVAAGRADERVYAANRKSKRPPRRIVREEAGEGASKSSSSSSEGTDPGWIGVCCYCLCFRR</sequence>
<reference evidence="1" key="1">
    <citation type="journal article" date="2021" name="New Phytol.">
        <title>Evolutionary innovations through gain and loss of genes in the ectomycorrhizal Boletales.</title>
        <authorList>
            <person name="Wu G."/>
            <person name="Miyauchi S."/>
            <person name="Morin E."/>
            <person name="Kuo A."/>
            <person name="Drula E."/>
            <person name="Varga T."/>
            <person name="Kohler A."/>
            <person name="Feng B."/>
            <person name="Cao Y."/>
            <person name="Lipzen A."/>
            <person name="Daum C."/>
            <person name="Hundley H."/>
            <person name="Pangilinan J."/>
            <person name="Johnson J."/>
            <person name="Barry K."/>
            <person name="LaButti K."/>
            <person name="Ng V."/>
            <person name="Ahrendt S."/>
            <person name="Min B."/>
            <person name="Choi I.G."/>
            <person name="Park H."/>
            <person name="Plett J.M."/>
            <person name="Magnuson J."/>
            <person name="Spatafora J.W."/>
            <person name="Nagy L.G."/>
            <person name="Henrissat B."/>
            <person name="Grigoriev I.V."/>
            <person name="Yang Z.L."/>
            <person name="Xu J."/>
            <person name="Martin F.M."/>
        </authorList>
    </citation>
    <scope>NUCLEOTIDE SEQUENCE</scope>
    <source>
        <strain evidence="1">KUC20120723A-06</strain>
    </source>
</reference>
<evidence type="ECO:0000313" key="2">
    <source>
        <dbReference type="Proteomes" id="UP000790709"/>
    </source>
</evidence>